<feature type="disulfide bond" description="Redox-active" evidence="9">
    <location>
        <begin position="31"/>
        <end position="34"/>
    </location>
</feature>
<comment type="similarity">
    <text evidence="1 8">Belongs to the thioredoxin family.</text>
</comment>
<accession>A0A9J6QY58</accession>
<keyword evidence="12" id="KW-1185">Reference proteome</keyword>
<dbReference type="PROSITE" id="PS00194">
    <property type="entry name" value="THIOREDOXIN_1"/>
    <property type="match status" value="1"/>
</dbReference>
<dbReference type="PROSITE" id="PS51352">
    <property type="entry name" value="THIOREDOXIN_2"/>
    <property type="match status" value="1"/>
</dbReference>
<evidence type="ECO:0000256" key="4">
    <source>
        <dbReference type="ARBA" id="ARBA00022982"/>
    </source>
</evidence>
<dbReference type="Gene3D" id="3.40.30.10">
    <property type="entry name" value="Glutaredoxin"/>
    <property type="match status" value="1"/>
</dbReference>
<name>A0A9J6QY58_9FIRM</name>
<evidence type="ECO:0000259" key="10">
    <source>
        <dbReference type="PROSITE" id="PS51352"/>
    </source>
</evidence>
<organism evidence="11 12">
    <name type="scientific">Hominibacterium faecale</name>
    <dbReference type="NCBI Taxonomy" id="2839743"/>
    <lineage>
        <taxon>Bacteria</taxon>
        <taxon>Bacillati</taxon>
        <taxon>Bacillota</taxon>
        <taxon>Clostridia</taxon>
        <taxon>Peptostreptococcales</taxon>
        <taxon>Anaerovoracaceae</taxon>
        <taxon>Hominibacterium</taxon>
    </lineage>
</organism>
<dbReference type="PANTHER" id="PTHR45663:SF11">
    <property type="entry name" value="GEO12009P1"/>
    <property type="match status" value="1"/>
</dbReference>
<dbReference type="AlphaFoldDB" id="A0A9J6QY58"/>
<dbReference type="FunFam" id="3.40.30.10:FF:000001">
    <property type="entry name" value="Thioredoxin"/>
    <property type="match status" value="1"/>
</dbReference>
<evidence type="ECO:0000256" key="3">
    <source>
        <dbReference type="ARBA" id="ARBA00022448"/>
    </source>
</evidence>
<gene>
    <name evidence="11" type="primary">trxA</name>
    <name evidence="11" type="ORF">OBO34_19085</name>
</gene>
<dbReference type="SUPFAM" id="SSF52833">
    <property type="entry name" value="Thioredoxin-like"/>
    <property type="match status" value="1"/>
</dbReference>
<dbReference type="RefSeq" id="WP_148396778.1">
    <property type="nucleotide sequence ID" value="NZ_JAJAGH010000002.1"/>
</dbReference>
<dbReference type="Pfam" id="PF00085">
    <property type="entry name" value="Thioredoxin"/>
    <property type="match status" value="1"/>
</dbReference>
<evidence type="ECO:0000256" key="2">
    <source>
        <dbReference type="ARBA" id="ARBA00020570"/>
    </source>
</evidence>
<dbReference type="PIRSF" id="PIRSF000077">
    <property type="entry name" value="Thioredoxin"/>
    <property type="match status" value="1"/>
</dbReference>
<dbReference type="CDD" id="cd02947">
    <property type="entry name" value="TRX_family"/>
    <property type="match status" value="1"/>
</dbReference>
<keyword evidence="6 9" id="KW-0676">Redox-active center</keyword>
<dbReference type="InterPro" id="IPR017937">
    <property type="entry name" value="Thioredoxin_CS"/>
</dbReference>
<dbReference type="GO" id="GO:0015035">
    <property type="term" value="F:protein-disulfide reductase activity"/>
    <property type="evidence" value="ECO:0007669"/>
    <property type="project" value="UniProtKB-UniRule"/>
</dbReference>
<dbReference type="Proteomes" id="UP001065549">
    <property type="component" value="Unassembled WGS sequence"/>
</dbReference>
<proteinExistence type="inferred from homology"/>
<reference evidence="11" key="1">
    <citation type="submission" date="2022-09" db="EMBL/GenBank/DDBJ databases">
        <title>Culturomic study of gut microbiota in children with autism spectrum disorder.</title>
        <authorList>
            <person name="Efimov B.A."/>
            <person name="Chaplin A.V."/>
            <person name="Sokolova S.R."/>
            <person name="Pikina A.P."/>
            <person name="Korzhanova M."/>
            <person name="Belova V."/>
            <person name="Korostin D."/>
        </authorList>
    </citation>
    <scope>NUCLEOTIDE SEQUENCE</scope>
    <source>
        <strain evidence="11">ASD5510</strain>
    </source>
</reference>
<dbReference type="InterPro" id="IPR013766">
    <property type="entry name" value="Thioredoxin_domain"/>
</dbReference>
<evidence type="ECO:0000256" key="8">
    <source>
        <dbReference type="PIRNR" id="PIRNR000077"/>
    </source>
</evidence>
<dbReference type="PANTHER" id="PTHR45663">
    <property type="entry name" value="GEO12009P1"/>
    <property type="match status" value="1"/>
</dbReference>
<evidence type="ECO:0000256" key="1">
    <source>
        <dbReference type="ARBA" id="ARBA00008987"/>
    </source>
</evidence>
<protein>
    <recommendedName>
        <fullName evidence="2 7">Thioredoxin</fullName>
    </recommendedName>
</protein>
<evidence type="ECO:0000313" key="11">
    <source>
        <dbReference type="EMBL" id="MCU7380420.1"/>
    </source>
</evidence>
<keyword evidence="5 9" id="KW-1015">Disulfide bond</keyword>
<evidence type="ECO:0000313" key="12">
    <source>
        <dbReference type="Proteomes" id="UP001065549"/>
    </source>
</evidence>
<comment type="caution">
    <text evidence="11">The sequence shown here is derived from an EMBL/GenBank/DDBJ whole genome shotgun (WGS) entry which is preliminary data.</text>
</comment>
<keyword evidence="4" id="KW-0249">Electron transport</keyword>
<dbReference type="InterPro" id="IPR036249">
    <property type="entry name" value="Thioredoxin-like_sf"/>
</dbReference>
<evidence type="ECO:0000256" key="9">
    <source>
        <dbReference type="PIRSR" id="PIRSR000077-4"/>
    </source>
</evidence>
<sequence length="108" mass="12238">MLIKEITNKNFNKEVLEVQGPILIEFWAPWCGYCKRLSPVMDQVAGEYEGKLQVGKINIDEQTELTARFEVETIPTLILFAEGKAIDSVIAPQSRAQVTDWLKTNNVL</sequence>
<keyword evidence="3" id="KW-0813">Transport</keyword>
<evidence type="ECO:0000256" key="7">
    <source>
        <dbReference type="NCBIfam" id="TIGR01068"/>
    </source>
</evidence>
<dbReference type="GO" id="GO:0005829">
    <property type="term" value="C:cytosol"/>
    <property type="evidence" value="ECO:0007669"/>
    <property type="project" value="TreeGrafter"/>
</dbReference>
<evidence type="ECO:0000256" key="6">
    <source>
        <dbReference type="ARBA" id="ARBA00023284"/>
    </source>
</evidence>
<feature type="domain" description="Thioredoxin" evidence="10">
    <location>
        <begin position="1"/>
        <end position="107"/>
    </location>
</feature>
<dbReference type="PRINTS" id="PR00421">
    <property type="entry name" value="THIOREDOXIN"/>
</dbReference>
<dbReference type="EMBL" id="JAOSHN010000010">
    <property type="protein sequence ID" value="MCU7380420.1"/>
    <property type="molecule type" value="Genomic_DNA"/>
</dbReference>
<dbReference type="NCBIfam" id="TIGR01068">
    <property type="entry name" value="thioredoxin"/>
    <property type="match status" value="1"/>
</dbReference>
<dbReference type="GO" id="GO:0045454">
    <property type="term" value="P:cell redox homeostasis"/>
    <property type="evidence" value="ECO:0007669"/>
    <property type="project" value="TreeGrafter"/>
</dbReference>
<evidence type="ECO:0000256" key="5">
    <source>
        <dbReference type="ARBA" id="ARBA00023157"/>
    </source>
</evidence>
<dbReference type="InterPro" id="IPR005746">
    <property type="entry name" value="Thioredoxin"/>
</dbReference>